<evidence type="ECO:0000313" key="4">
    <source>
        <dbReference type="EMBL" id="KAK3197683.1"/>
    </source>
</evidence>
<keyword evidence="5" id="KW-1185">Reference proteome</keyword>
<keyword evidence="2" id="KW-0812">Transmembrane</keyword>
<sequence>MALFLSKKFMNSLWKISPVAHRLTTYESLKKQPFSCVGRSQTAERVLAKHGLTTDWLESQQLKIHDYNDTLFSRRLGFQKREIRLLYIMPSTDPESTIEMVMAHCNLDDHPPYEALSYTGGNPYSNVYPKTLPKDWKDIWEEKTTVMVNDIEFGVKRNLLQALRQFRKTHAEKAIWIDSICINEADPVERTEQIRLMCEVYGEAKDVPIWLGERTEGLKTSLTLITEITNAFTKWYNENHPPGFRENWNRLLREAEATPDALDQKKFWEWLQSEDCRPFFDNIDLRALGVRTDPLPWDFLRRLLSRRWFDRVWTWQEKELALKATVYIGDRTIPWAKLRFAMLLVMAHDLSETRVTPAVLMPGREYLHVLDSLGIARSPDLLDIIQNVRHRNTQLRRDKIFGVLGAAARYEHPPNKDVEHFARLVNYGYLSVEDLYKEFSRYWILEKRDLRVLQDCNPSKKKIEELPSWVVDWSDTTPSHQLSSRLYNAAKGTDVEVKYHYHLNSNELQLSGVAIDTVSFVFHDERIEKSERNLSSRTIYREQWYAGIVDPLTSLYVTGIGRKARNLLRPSWQQALEGTDWEVPYQPTGQSMSEAFWRTLLADQTPYLTNATDRRIDPNLDLTSKFDRWAHRRALTRSLLPRSMRVRKEVDVAIQRWLEALEMNLMFKRLFITKKGRLGLAPSSIQAGDTICVFFGGKVPFSLRKTPNEDWYTLVDETYLHGFMDGEAIDLMAQGENRMVDCTTPSCMLPLHHVLNWSPFRIDALGIITMIGAEQVDSAIGRLVRSRYLEYLPLLGAFIFASDQFADAKSGFAVYNLTAGIMTTDIAGWFSRWCMSQRFNRSNSHVHWTVDDRHSRKGIWRMGPQTVDGVLAGLIGVLMNSALLVITVLQGDWWGLANTVSMVVSVLVRAYVVQKNRNALDAAATKALHAPSTSGKEEKILVILSDAKMVTMYVPSGIVYSCFVSKPDIEKQGTYYNVRMIGWAGFAVQVVSLGMSGLATQLITVFMMVLATIATHFHIGCDEEMVGTCLRARKGDFGAKRSRRKNVYAVLGLEPHEEESMLAWNLMPHKQTPAAGEWWDSYRKDKMETEMKERNEGLEQKDGKSDSFTREKAEWVV</sequence>
<reference evidence="4 5" key="1">
    <citation type="submission" date="2021-02" db="EMBL/GenBank/DDBJ databases">
        <title>Genome assembly of Pseudopithomyces chartarum.</title>
        <authorList>
            <person name="Jauregui R."/>
            <person name="Singh J."/>
            <person name="Voisey C."/>
        </authorList>
    </citation>
    <scope>NUCLEOTIDE SEQUENCE [LARGE SCALE GENOMIC DNA]</scope>
    <source>
        <strain evidence="4 5">AGR01</strain>
    </source>
</reference>
<feature type="transmembrane region" description="Helical" evidence="2">
    <location>
        <begin position="981"/>
        <end position="1011"/>
    </location>
</feature>
<dbReference type="Pfam" id="PF26639">
    <property type="entry name" value="Het-6_barrel"/>
    <property type="match status" value="1"/>
</dbReference>
<dbReference type="Pfam" id="PF06985">
    <property type="entry name" value="HET"/>
    <property type="match status" value="1"/>
</dbReference>
<organism evidence="4 5">
    <name type="scientific">Pseudopithomyces chartarum</name>
    <dbReference type="NCBI Taxonomy" id="1892770"/>
    <lineage>
        <taxon>Eukaryota</taxon>
        <taxon>Fungi</taxon>
        <taxon>Dikarya</taxon>
        <taxon>Ascomycota</taxon>
        <taxon>Pezizomycotina</taxon>
        <taxon>Dothideomycetes</taxon>
        <taxon>Pleosporomycetidae</taxon>
        <taxon>Pleosporales</taxon>
        <taxon>Massarineae</taxon>
        <taxon>Didymosphaeriaceae</taxon>
        <taxon>Pseudopithomyces</taxon>
    </lineage>
</organism>
<proteinExistence type="predicted"/>
<accession>A0AAN6RCM1</accession>
<evidence type="ECO:0000313" key="5">
    <source>
        <dbReference type="Proteomes" id="UP001280581"/>
    </source>
</evidence>
<keyword evidence="2" id="KW-0472">Membrane</keyword>
<dbReference type="EMBL" id="WVTA01000018">
    <property type="protein sequence ID" value="KAK3197683.1"/>
    <property type="molecule type" value="Genomic_DNA"/>
</dbReference>
<comment type="caution">
    <text evidence="4">The sequence shown here is derived from an EMBL/GenBank/DDBJ whole genome shotgun (WGS) entry which is preliminary data.</text>
</comment>
<feature type="transmembrane region" description="Helical" evidence="2">
    <location>
        <begin position="893"/>
        <end position="912"/>
    </location>
</feature>
<evidence type="ECO:0000256" key="1">
    <source>
        <dbReference type="SAM" id="MobiDB-lite"/>
    </source>
</evidence>
<feature type="transmembrane region" description="Helical" evidence="2">
    <location>
        <begin position="812"/>
        <end position="831"/>
    </location>
</feature>
<dbReference type="Proteomes" id="UP001280581">
    <property type="component" value="Unassembled WGS sequence"/>
</dbReference>
<protein>
    <recommendedName>
        <fullName evidence="3">Heterokaryon incompatibility domain-containing protein</fullName>
    </recommendedName>
</protein>
<dbReference type="PANTHER" id="PTHR24148">
    <property type="entry name" value="ANKYRIN REPEAT DOMAIN-CONTAINING PROTEIN 39 HOMOLOG-RELATED"/>
    <property type="match status" value="1"/>
</dbReference>
<evidence type="ECO:0000259" key="3">
    <source>
        <dbReference type="Pfam" id="PF06985"/>
    </source>
</evidence>
<dbReference type="InterPro" id="IPR010730">
    <property type="entry name" value="HET"/>
</dbReference>
<feature type="domain" description="Heterokaryon incompatibility" evidence="3">
    <location>
        <begin position="113"/>
        <end position="317"/>
    </location>
</feature>
<keyword evidence="2" id="KW-1133">Transmembrane helix</keyword>
<name>A0AAN6RCM1_9PLEO</name>
<dbReference type="InterPro" id="IPR052895">
    <property type="entry name" value="HetReg/Transcr_Mod"/>
</dbReference>
<dbReference type="PANTHER" id="PTHR24148:SF73">
    <property type="entry name" value="HET DOMAIN PROTEIN (AFU_ORTHOLOGUE AFUA_8G01020)"/>
    <property type="match status" value="1"/>
</dbReference>
<gene>
    <name evidence="4" type="ORF">GRF29_216g966046</name>
</gene>
<dbReference type="AlphaFoldDB" id="A0AAN6RCM1"/>
<feature type="transmembrane region" description="Helical" evidence="2">
    <location>
        <begin position="866"/>
        <end position="887"/>
    </location>
</feature>
<evidence type="ECO:0000256" key="2">
    <source>
        <dbReference type="SAM" id="Phobius"/>
    </source>
</evidence>
<feature type="region of interest" description="Disordered" evidence="1">
    <location>
        <begin position="1090"/>
        <end position="1117"/>
    </location>
</feature>